<feature type="region of interest" description="Disordered" evidence="1">
    <location>
        <begin position="605"/>
        <end position="644"/>
    </location>
</feature>
<keyword evidence="4" id="KW-1185">Reference proteome</keyword>
<feature type="transmembrane region" description="Helical" evidence="2">
    <location>
        <begin position="26"/>
        <end position="46"/>
    </location>
</feature>
<dbReference type="GO" id="GO:0005634">
    <property type="term" value="C:nucleus"/>
    <property type="evidence" value="ECO:0007669"/>
    <property type="project" value="TreeGrafter"/>
</dbReference>
<accession>A0A8S1L6Z8</accession>
<dbReference type="Proteomes" id="UP000688137">
    <property type="component" value="Unassembled WGS sequence"/>
</dbReference>
<dbReference type="OMA" id="DGMANQK"/>
<keyword evidence="2" id="KW-1133">Transmembrane helix</keyword>
<dbReference type="GO" id="GO:0007131">
    <property type="term" value="P:reciprocal meiotic recombination"/>
    <property type="evidence" value="ECO:0007669"/>
    <property type="project" value="TreeGrafter"/>
</dbReference>
<evidence type="ECO:0000313" key="4">
    <source>
        <dbReference type="Proteomes" id="UP000688137"/>
    </source>
</evidence>
<comment type="caution">
    <text evidence="3">The sequence shown here is derived from an EMBL/GenBank/DDBJ whole genome shotgun (WGS) entry which is preliminary data.</text>
</comment>
<evidence type="ECO:0008006" key="5">
    <source>
        <dbReference type="Google" id="ProtNLM"/>
    </source>
</evidence>
<evidence type="ECO:0000256" key="2">
    <source>
        <dbReference type="SAM" id="Phobius"/>
    </source>
</evidence>
<gene>
    <name evidence="3" type="ORF">PPRIM_AZ9-3.1.T0330148</name>
</gene>
<keyword evidence="2" id="KW-0472">Membrane</keyword>
<reference evidence="3" key="1">
    <citation type="submission" date="2021-01" db="EMBL/GenBank/DDBJ databases">
        <authorList>
            <consortium name="Genoscope - CEA"/>
            <person name="William W."/>
        </authorList>
    </citation>
    <scope>NUCLEOTIDE SEQUENCE</scope>
</reference>
<sequence>MRNLLKRADMLVTPYEFNVNQRQKSLTVIGGVLTILVGIFSIFYMAGVIQKALSDQETVYVGTQNTILNQTYINSNNTIFALEVSDYNGNIFENISEIQQYIQINVQYVEQKRDASKVGYERNSTNLILKKCETTTVEKFNFDVITISNSQKSNLYCADGQYTITGQYFDAFFSYLKIQVKSCKNITNQTCKSQDEIQQFIKSGINLDLFVKGSRLRQQFNLSSPIEAYPTNIFWKLVLGMSNNEDIFIMPFSMDLKSNSIFYDLMNIKLEETLFQTTTFHKQERRLEPIEFIEGSTLCSFYIRSSPDNQYYFITQSDLFTIFSSSLSEATALAVAIMSFLKIFYHSYNQHKTFAVLMNSVFKFDLESVKKKRQSSIYQSEQSGTVFQQRTSTTPIKSGQLQQILNFEISYSFIQYIKYLIYKWFRSIQRQNFFKTEKEIIISQIAKSKIQYDLDLTNILKKLYEIDCLKLFFFDDDQLVLFNTFCSPVFQDGMANQKDLFDILTNQQQQQKKLLSNSQLSEKDKRLDLTFVASSEIPINVRLAKVARFFKAQLGASNAEGLVRTFQRINENLNQNSSLNQKLLSFTKQNSSLFRLVQSQYESIQQKQPQNQIPDEINSQDKQNSGGKDSAWSMEVQSYQLESEKRQKVIEISNQQLD</sequence>
<name>A0A8S1L6Z8_PARPR</name>
<protein>
    <recommendedName>
        <fullName evidence="5">Transmembrane protein</fullName>
    </recommendedName>
</protein>
<dbReference type="AlphaFoldDB" id="A0A8S1L6Z8"/>
<evidence type="ECO:0000313" key="3">
    <source>
        <dbReference type="EMBL" id="CAD8062461.1"/>
    </source>
</evidence>
<proteinExistence type="predicted"/>
<organism evidence="3 4">
    <name type="scientific">Paramecium primaurelia</name>
    <dbReference type="NCBI Taxonomy" id="5886"/>
    <lineage>
        <taxon>Eukaryota</taxon>
        <taxon>Sar</taxon>
        <taxon>Alveolata</taxon>
        <taxon>Ciliophora</taxon>
        <taxon>Intramacronucleata</taxon>
        <taxon>Oligohymenophorea</taxon>
        <taxon>Peniculida</taxon>
        <taxon>Parameciidae</taxon>
        <taxon>Paramecium</taxon>
    </lineage>
</organism>
<keyword evidence="2" id="KW-0812">Transmembrane</keyword>
<evidence type="ECO:0000256" key="1">
    <source>
        <dbReference type="SAM" id="MobiDB-lite"/>
    </source>
</evidence>
<dbReference type="EMBL" id="CAJJDM010000032">
    <property type="protein sequence ID" value="CAD8062461.1"/>
    <property type="molecule type" value="Genomic_DNA"/>
</dbReference>
<dbReference type="PANTHER" id="PTHR31398">
    <property type="entry name" value="MEIOTIC NUCLEAR DIVISION PROTEIN 1 HOMOLOG"/>
    <property type="match status" value="1"/>
</dbReference>
<dbReference type="PANTHER" id="PTHR31398:SF0">
    <property type="entry name" value="MEIOTIC NUCLEAR DIVISION PROTEIN 1 HOMOLOG"/>
    <property type="match status" value="1"/>
</dbReference>